<comment type="caution">
    <text evidence="1">The sequence shown here is derived from an EMBL/GenBank/DDBJ whole genome shotgun (WGS) entry which is preliminary data.</text>
</comment>
<name>A0A9D4LM72_DREPO</name>
<dbReference type="AlphaFoldDB" id="A0A9D4LM72"/>
<organism evidence="1 2">
    <name type="scientific">Dreissena polymorpha</name>
    <name type="common">Zebra mussel</name>
    <name type="synonym">Mytilus polymorpha</name>
    <dbReference type="NCBI Taxonomy" id="45954"/>
    <lineage>
        <taxon>Eukaryota</taxon>
        <taxon>Metazoa</taxon>
        <taxon>Spiralia</taxon>
        <taxon>Lophotrochozoa</taxon>
        <taxon>Mollusca</taxon>
        <taxon>Bivalvia</taxon>
        <taxon>Autobranchia</taxon>
        <taxon>Heteroconchia</taxon>
        <taxon>Euheterodonta</taxon>
        <taxon>Imparidentia</taxon>
        <taxon>Neoheterodontei</taxon>
        <taxon>Myida</taxon>
        <taxon>Dreissenoidea</taxon>
        <taxon>Dreissenidae</taxon>
        <taxon>Dreissena</taxon>
    </lineage>
</organism>
<reference evidence="1" key="2">
    <citation type="submission" date="2020-11" db="EMBL/GenBank/DDBJ databases">
        <authorList>
            <person name="McCartney M.A."/>
            <person name="Auch B."/>
            <person name="Kono T."/>
            <person name="Mallez S."/>
            <person name="Becker A."/>
            <person name="Gohl D.M."/>
            <person name="Silverstein K.A.T."/>
            <person name="Koren S."/>
            <person name="Bechman K.B."/>
            <person name="Herman A."/>
            <person name="Abrahante J.E."/>
            <person name="Garbe J."/>
        </authorList>
    </citation>
    <scope>NUCLEOTIDE SEQUENCE</scope>
    <source>
        <strain evidence="1">Duluth1</strain>
        <tissue evidence="1">Whole animal</tissue>
    </source>
</reference>
<evidence type="ECO:0000313" key="2">
    <source>
        <dbReference type="Proteomes" id="UP000828390"/>
    </source>
</evidence>
<dbReference type="Proteomes" id="UP000828390">
    <property type="component" value="Unassembled WGS sequence"/>
</dbReference>
<keyword evidence="2" id="KW-1185">Reference proteome</keyword>
<gene>
    <name evidence="1" type="ORF">DPMN_024011</name>
</gene>
<proteinExistence type="predicted"/>
<evidence type="ECO:0000313" key="1">
    <source>
        <dbReference type="EMBL" id="KAH3861083.1"/>
    </source>
</evidence>
<dbReference type="EMBL" id="JAIWYP010000002">
    <property type="protein sequence ID" value="KAH3861083.1"/>
    <property type="molecule type" value="Genomic_DNA"/>
</dbReference>
<reference evidence="1" key="1">
    <citation type="journal article" date="2019" name="bioRxiv">
        <title>The Genome of the Zebra Mussel, Dreissena polymorpha: A Resource for Invasive Species Research.</title>
        <authorList>
            <person name="McCartney M.A."/>
            <person name="Auch B."/>
            <person name="Kono T."/>
            <person name="Mallez S."/>
            <person name="Zhang Y."/>
            <person name="Obille A."/>
            <person name="Becker A."/>
            <person name="Abrahante J.E."/>
            <person name="Garbe J."/>
            <person name="Badalamenti J.P."/>
            <person name="Herman A."/>
            <person name="Mangelson H."/>
            <person name="Liachko I."/>
            <person name="Sullivan S."/>
            <person name="Sone E.D."/>
            <person name="Koren S."/>
            <person name="Silverstein K.A.T."/>
            <person name="Beckman K.B."/>
            <person name="Gohl D.M."/>
        </authorList>
    </citation>
    <scope>NUCLEOTIDE SEQUENCE</scope>
    <source>
        <strain evidence="1">Duluth1</strain>
        <tissue evidence="1">Whole animal</tissue>
    </source>
</reference>
<accession>A0A9D4LM72</accession>
<sequence>MTSMECLADVDITFNYKSPHFTKEKRLAECEQEKCFLVNHALADRYSVEKTRQGGRLVILKDDIGTHGQYRCCESYNISACDSMEIGPPTTSILTTVNVHQHSEEDTSARKGI</sequence>
<protein>
    <submittedName>
        <fullName evidence="1">Uncharacterized protein</fullName>
    </submittedName>
</protein>